<feature type="domain" description="N-acetyltransferase" evidence="1">
    <location>
        <begin position="4"/>
        <end position="157"/>
    </location>
</feature>
<dbReference type="Gene3D" id="3.40.630.30">
    <property type="match status" value="1"/>
</dbReference>
<accession>A0A845QWQ2</accession>
<sequence length="158" mass="18463">MNLIKIKKIVDKGLITSITLKIMNALPKWFSPPEDIKKKSIEHRDMLFFGVFDKSKVIGFIALKVHNEYTVSIYNLGVLEEYHGQGIGHNLLIPAENYCKESGYKFITVKTLDSSIQYEPYERTRRFYFKNGFYPLEVFPLIWNLENPCLFLAKYIGK</sequence>
<dbReference type="Pfam" id="PF00583">
    <property type="entry name" value="Acetyltransf_1"/>
    <property type="match status" value="1"/>
</dbReference>
<evidence type="ECO:0000313" key="3">
    <source>
        <dbReference type="Proteomes" id="UP000467132"/>
    </source>
</evidence>
<keyword evidence="3" id="KW-1185">Reference proteome</keyword>
<comment type="caution">
    <text evidence="2">The sequence shown here is derived from an EMBL/GenBank/DDBJ whole genome shotgun (WGS) entry which is preliminary data.</text>
</comment>
<gene>
    <name evidence="2" type="ORF">D3Z33_01865</name>
</gene>
<dbReference type="InterPro" id="IPR000182">
    <property type="entry name" value="GNAT_dom"/>
</dbReference>
<dbReference type="Proteomes" id="UP000467132">
    <property type="component" value="Unassembled WGS sequence"/>
</dbReference>
<protein>
    <submittedName>
        <fullName evidence="2">GNAT family N-acetyltransferase</fullName>
    </submittedName>
</protein>
<dbReference type="InterPro" id="IPR016181">
    <property type="entry name" value="Acyl_CoA_acyltransferase"/>
</dbReference>
<evidence type="ECO:0000259" key="1">
    <source>
        <dbReference type="PROSITE" id="PS51186"/>
    </source>
</evidence>
<dbReference type="GO" id="GO:0016747">
    <property type="term" value="F:acyltransferase activity, transferring groups other than amino-acyl groups"/>
    <property type="evidence" value="ECO:0007669"/>
    <property type="project" value="InterPro"/>
</dbReference>
<name>A0A845QWQ2_9CLOT</name>
<reference evidence="2 3" key="1">
    <citation type="submission" date="2018-08" db="EMBL/GenBank/DDBJ databases">
        <title>Murine metabolic-syndrome-specific gut microbial biobank.</title>
        <authorList>
            <person name="Liu C."/>
        </authorList>
    </citation>
    <scope>NUCLEOTIDE SEQUENCE [LARGE SCALE GENOMIC DNA]</scope>
    <source>
        <strain evidence="2 3">583</strain>
    </source>
</reference>
<dbReference type="SUPFAM" id="SSF55729">
    <property type="entry name" value="Acyl-CoA N-acyltransferases (Nat)"/>
    <property type="match status" value="1"/>
</dbReference>
<dbReference type="CDD" id="cd04301">
    <property type="entry name" value="NAT_SF"/>
    <property type="match status" value="1"/>
</dbReference>
<dbReference type="EMBL" id="QXXA01000003">
    <property type="protein sequence ID" value="NBI05598.1"/>
    <property type="molecule type" value="Genomic_DNA"/>
</dbReference>
<dbReference type="PROSITE" id="PS51186">
    <property type="entry name" value="GNAT"/>
    <property type="match status" value="1"/>
</dbReference>
<dbReference type="AlphaFoldDB" id="A0A845QWQ2"/>
<proteinExistence type="predicted"/>
<evidence type="ECO:0000313" key="2">
    <source>
        <dbReference type="EMBL" id="NBI05598.1"/>
    </source>
</evidence>
<organism evidence="2 3">
    <name type="scientific">Senegalia massiliensis</name>
    <dbReference type="NCBI Taxonomy" id="1720316"/>
    <lineage>
        <taxon>Bacteria</taxon>
        <taxon>Bacillati</taxon>
        <taxon>Bacillota</taxon>
        <taxon>Clostridia</taxon>
        <taxon>Eubacteriales</taxon>
        <taxon>Clostridiaceae</taxon>
        <taxon>Senegalia</taxon>
    </lineage>
</organism>
<keyword evidence="2" id="KW-0808">Transferase</keyword>